<dbReference type="Proteomes" id="UP000593567">
    <property type="component" value="Unassembled WGS sequence"/>
</dbReference>
<comment type="caution">
    <text evidence="1">The sequence shown here is derived from an EMBL/GenBank/DDBJ whole genome shotgun (WGS) entry which is preliminary data.</text>
</comment>
<sequence length="75" mass="8652">MEDITILMRIKGSINSNHYIFEFELWEANAVTLSKHQFEQSTGVISNTVETSYILGAHFISQARVYVGRFHTFLL</sequence>
<proteinExistence type="predicted"/>
<dbReference type="EMBL" id="VXIV02003228">
    <property type="protein sequence ID" value="KAF6019467.1"/>
    <property type="molecule type" value="Genomic_DNA"/>
</dbReference>
<protein>
    <submittedName>
        <fullName evidence="1">Uncharacterized protein</fullName>
    </submittedName>
</protein>
<reference evidence="1" key="1">
    <citation type="submission" date="2020-06" db="EMBL/GenBank/DDBJ databases">
        <title>Draft genome of Bugula neritina, a colonial animal packing powerful symbionts and potential medicines.</title>
        <authorList>
            <person name="Rayko M."/>
        </authorList>
    </citation>
    <scope>NUCLEOTIDE SEQUENCE [LARGE SCALE GENOMIC DNA]</scope>
    <source>
        <strain evidence="1">Kwan_BN1</strain>
    </source>
</reference>
<accession>A0A7J7J0W2</accession>
<dbReference type="AlphaFoldDB" id="A0A7J7J0W2"/>
<organism evidence="1 2">
    <name type="scientific">Bugula neritina</name>
    <name type="common">Brown bryozoan</name>
    <name type="synonym">Sertularia neritina</name>
    <dbReference type="NCBI Taxonomy" id="10212"/>
    <lineage>
        <taxon>Eukaryota</taxon>
        <taxon>Metazoa</taxon>
        <taxon>Spiralia</taxon>
        <taxon>Lophotrochozoa</taxon>
        <taxon>Bryozoa</taxon>
        <taxon>Gymnolaemata</taxon>
        <taxon>Cheilostomatida</taxon>
        <taxon>Flustrina</taxon>
        <taxon>Buguloidea</taxon>
        <taxon>Bugulidae</taxon>
        <taxon>Bugula</taxon>
    </lineage>
</organism>
<evidence type="ECO:0000313" key="1">
    <source>
        <dbReference type="EMBL" id="KAF6019467.1"/>
    </source>
</evidence>
<evidence type="ECO:0000313" key="2">
    <source>
        <dbReference type="Proteomes" id="UP000593567"/>
    </source>
</evidence>
<name>A0A7J7J0W2_BUGNE</name>
<gene>
    <name evidence="1" type="ORF">EB796_022209</name>
</gene>
<keyword evidence="2" id="KW-1185">Reference proteome</keyword>